<sequence>MTDDTPPLMGRRPENTRERLTKVSWMLIWMLYLVQVIADLVSRPMSGWEQALGWVGLVVFVGAYIALVMYGPDQRRRAVAYPLIGAMLASAVATSLVLGEHWLPLFIYVSVCFGAALRPPYSVLGNLGCAGLVIVCGLLNGSDTGTITALTITAALSGLAMIGLRRLIETNRELQAARATIASMAATEERLRLARDLHDLLGHSLSLITLKSELAGRLLPDRPEAAAGQVADIEKVSRQALVDVREAVSGYRRATVDGELASAKDAMRSAGIIATVAPELDRLAADGHPRLAPDRAGALAWALREAATNAVRHSGAARCTLGIEAWDDRIAVVVTDDGEGAPSDAASPGNGLRGLEERLLLVDGTLETGPGPRGRGFRLRASVPLLPELPEPAEGRADEADVPG</sequence>
<dbReference type="Pfam" id="PF07730">
    <property type="entry name" value="HisKA_3"/>
    <property type="match status" value="1"/>
</dbReference>
<evidence type="ECO:0000313" key="9">
    <source>
        <dbReference type="Proteomes" id="UP000243342"/>
    </source>
</evidence>
<dbReference type="AlphaFoldDB" id="A0A1J7BF62"/>
<evidence type="ECO:0000259" key="7">
    <source>
        <dbReference type="Pfam" id="PF07730"/>
    </source>
</evidence>
<dbReference type="CDD" id="cd16917">
    <property type="entry name" value="HATPase_UhpB-NarQ-NarX-like"/>
    <property type="match status" value="1"/>
</dbReference>
<evidence type="ECO:0000259" key="6">
    <source>
        <dbReference type="Pfam" id="PF02518"/>
    </source>
</evidence>
<keyword evidence="3" id="KW-0902">Two-component regulatory system</keyword>
<dbReference type="InterPro" id="IPR036890">
    <property type="entry name" value="HATPase_C_sf"/>
</dbReference>
<feature type="transmembrane region" description="Helical" evidence="5">
    <location>
        <begin position="124"/>
        <end position="141"/>
    </location>
</feature>
<evidence type="ECO:0000256" key="5">
    <source>
        <dbReference type="SAM" id="Phobius"/>
    </source>
</evidence>
<dbReference type="PANTHER" id="PTHR24421:SF63">
    <property type="entry name" value="SENSOR HISTIDINE KINASE DESK"/>
    <property type="match status" value="1"/>
</dbReference>
<organism evidence="8 9">
    <name type="scientific">Mangrovactinospora gilvigrisea</name>
    <dbReference type="NCBI Taxonomy" id="1428644"/>
    <lineage>
        <taxon>Bacteria</taxon>
        <taxon>Bacillati</taxon>
        <taxon>Actinomycetota</taxon>
        <taxon>Actinomycetes</taxon>
        <taxon>Kitasatosporales</taxon>
        <taxon>Streptomycetaceae</taxon>
        <taxon>Mangrovactinospora</taxon>
    </lineage>
</organism>
<dbReference type="Gene3D" id="3.30.565.10">
    <property type="entry name" value="Histidine kinase-like ATPase, C-terminal domain"/>
    <property type="match status" value="1"/>
</dbReference>
<dbReference type="GO" id="GO:0046983">
    <property type="term" value="F:protein dimerization activity"/>
    <property type="evidence" value="ECO:0007669"/>
    <property type="project" value="InterPro"/>
</dbReference>
<dbReference type="Gene3D" id="1.20.5.1930">
    <property type="match status" value="1"/>
</dbReference>
<accession>A0A1J7BF62</accession>
<dbReference type="InterPro" id="IPR003594">
    <property type="entry name" value="HATPase_dom"/>
</dbReference>
<protein>
    <recommendedName>
        <fullName evidence="10">Sensor histidine kinase</fullName>
    </recommendedName>
</protein>
<evidence type="ECO:0000256" key="3">
    <source>
        <dbReference type="ARBA" id="ARBA00023012"/>
    </source>
</evidence>
<dbReference type="OrthoDB" id="5241784at2"/>
<evidence type="ECO:0000256" key="4">
    <source>
        <dbReference type="SAM" id="MobiDB-lite"/>
    </source>
</evidence>
<dbReference type="InterPro" id="IPR011712">
    <property type="entry name" value="Sig_transdc_His_kin_sub3_dim/P"/>
</dbReference>
<dbReference type="STRING" id="1428644.BIV57_11405"/>
<comment type="caution">
    <text evidence="8">The sequence shown here is derived from an EMBL/GenBank/DDBJ whole genome shotgun (WGS) entry which is preliminary data.</text>
</comment>
<keyword evidence="5" id="KW-0472">Membrane</keyword>
<keyword evidence="5" id="KW-0812">Transmembrane</keyword>
<feature type="transmembrane region" description="Helical" evidence="5">
    <location>
        <begin position="147"/>
        <end position="168"/>
    </location>
</feature>
<dbReference type="InterPro" id="IPR050482">
    <property type="entry name" value="Sensor_HK_TwoCompSys"/>
</dbReference>
<feature type="region of interest" description="Disordered" evidence="4">
    <location>
        <begin position="384"/>
        <end position="404"/>
    </location>
</feature>
<feature type="transmembrane region" description="Helical" evidence="5">
    <location>
        <begin position="20"/>
        <end position="38"/>
    </location>
</feature>
<keyword evidence="1" id="KW-0808">Transferase</keyword>
<dbReference type="RefSeq" id="WP_071656671.1">
    <property type="nucleotide sequence ID" value="NZ_MLCF01000056.1"/>
</dbReference>
<feature type="domain" description="Signal transduction histidine kinase subgroup 3 dimerisation and phosphoacceptor" evidence="7">
    <location>
        <begin position="189"/>
        <end position="253"/>
    </location>
</feature>
<evidence type="ECO:0000256" key="2">
    <source>
        <dbReference type="ARBA" id="ARBA00022777"/>
    </source>
</evidence>
<dbReference type="InterPro" id="IPR036259">
    <property type="entry name" value="MFS_trans_sf"/>
</dbReference>
<evidence type="ECO:0000256" key="1">
    <source>
        <dbReference type="ARBA" id="ARBA00022679"/>
    </source>
</evidence>
<evidence type="ECO:0000313" key="8">
    <source>
        <dbReference type="EMBL" id="OIV37343.1"/>
    </source>
</evidence>
<dbReference type="SUPFAM" id="SSF55874">
    <property type="entry name" value="ATPase domain of HSP90 chaperone/DNA topoisomerase II/histidine kinase"/>
    <property type="match status" value="1"/>
</dbReference>
<dbReference type="Proteomes" id="UP000243342">
    <property type="component" value="Unassembled WGS sequence"/>
</dbReference>
<keyword evidence="9" id="KW-1185">Reference proteome</keyword>
<name>A0A1J7BF62_9ACTN</name>
<feature type="domain" description="Histidine kinase/HSP90-like ATPase" evidence="6">
    <location>
        <begin position="299"/>
        <end position="379"/>
    </location>
</feature>
<dbReference type="SUPFAM" id="SSF103473">
    <property type="entry name" value="MFS general substrate transporter"/>
    <property type="match status" value="1"/>
</dbReference>
<evidence type="ECO:0008006" key="10">
    <source>
        <dbReference type="Google" id="ProtNLM"/>
    </source>
</evidence>
<dbReference type="EMBL" id="MLCF01000056">
    <property type="protein sequence ID" value="OIV37343.1"/>
    <property type="molecule type" value="Genomic_DNA"/>
</dbReference>
<keyword evidence="5" id="KW-1133">Transmembrane helix</keyword>
<gene>
    <name evidence="8" type="ORF">BIV57_11405</name>
</gene>
<feature type="compositionally biased region" description="Basic and acidic residues" evidence="4">
    <location>
        <begin position="393"/>
        <end position="404"/>
    </location>
</feature>
<feature type="transmembrane region" description="Helical" evidence="5">
    <location>
        <begin position="50"/>
        <end position="71"/>
    </location>
</feature>
<keyword evidence="2" id="KW-0418">Kinase</keyword>
<proteinExistence type="predicted"/>
<dbReference type="Pfam" id="PF02518">
    <property type="entry name" value="HATPase_c"/>
    <property type="match status" value="1"/>
</dbReference>
<reference evidence="8 9" key="1">
    <citation type="submission" date="2016-10" db="EMBL/GenBank/DDBJ databases">
        <title>Genome sequence of Streptomyces gilvigriseus MUSC 26.</title>
        <authorList>
            <person name="Lee L.-H."/>
            <person name="Ser H.-L."/>
        </authorList>
    </citation>
    <scope>NUCLEOTIDE SEQUENCE [LARGE SCALE GENOMIC DNA]</scope>
    <source>
        <strain evidence="8 9">MUSC 26</strain>
    </source>
</reference>
<dbReference type="PANTHER" id="PTHR24421">
    <property type="entry name" value="NITRATE/NITRITE SENSOR PROTEIN NARX-RELATED"/>
    <property type="match status" value="1"/>
</dbReference>
<dbReference type="GO" id="GO:0016020">
    <property type="term" value="C:membrane"/>
    <property type="evidence" value="ECO:0007669"/>
    <property type="project" value="InterPro"/>
</dbReference>
<dbReference type="GO" id="GO:0000155">
    <property type="term" value="F:phosphorelay sensor kinase activity"/>
    <property type="evidence" value="ECO:0007669"/>
    <property type="project" value="InterPro"/>
</dbReference>
<feature type="transmembrane region" description="Helical" evidence="5">
    <location>
        <begin position="78"/>
        <end position="96"/>
    </location>
</feature>